<dbReference type="Pfam" id="PF00965">
    <property type="entry name" value="TIMP"/>
    <property type="match status" value="1"/>
</dbReference>
<evidence type="ECO:0000256" key="2">
    <source>
        <dbReference type="ARBA" id="ARBA00022525"/>
    </source>
</evidence>
<dbReference type="GO" id="GO:0002020">
    <property type="term" value="F:protease binding"/>
    <property type="evidence" value="ECO:0007669"/>
    <property type="project" value="TreeGrafter"/>
</dbReference>
<keyword evidence="4" id="KW-1185">Reference proteome</keyword>
<dbReference type="AlphaFoldDB" id="A0A368EWJ6"/>
<dbReference type="Gene3D" id="2.40.50.120">
    <property type="match status" value="1"/>
</dbReference>
<dbReference type="Proteomes" id="UP000252519">
    <property type="component" value="Unassembled WGS sequence"/>
</dbReference>
<keyword evidence="2" id="KW-0964">Secreted</keyword>
<dbReference type="InterPro" id="IPR001820">
    <property type="entry name" value="TIMP"/>
</dbReference>
<accession>A0A368EWJ6</accession>
<organism evidence="3 4">
    <name type="scientific">Ancylostoma caninum</name>
    <name type="common">Dog hookworm</name>
    <dbReference type="NCBI Taxonomy" id="29170"/>
    <lineage>
        <taxon>Eukaryota</taxon>
        <taxon>Metazoa</taxon>
        <taxon>Ecdysozoa</taxon>
        <taxon>Nematoda</taxon>
        <taxon>Chromadorea</taxon>
        <taxon>Rhabditida</taxon>
        <taxon>Rhabditina</taxon>
        <taxon>Rhabditomorpha</taxon>
        <taxon>Strongyloidea</taxon>
        <taxon>Ancylostomatidae</taxon>
        <taxon>Ancylostomatinae</taxon>
        <taxon>Ancylostoma</taxon>
    </lineage>
</organism>
<name>A0A368EWJ6_ANCCA</name>
<reference evidence="3 4" key="1">
    <citation type="submission" date="2014-10" db="EMBL/GenBank/DDBJ databases">
        <title>Draft genome of the hookworm Ancylostoma caninum.</title>
        <authorList>
            <person name="Mitreva M."/>
        </authorList>
    </citation>
    <scope>NUCLEOTIDE SEQUENCE [LARGE SCALE GENOMIC DNA]</scope>
    <source>
        <strain evidence="3 4">Baltimore</strain>
    </source>
</reference>
<sequence length="104" mass="11952">MSIHGDREKPEEPWTYTIWHVHTWKGYDKVKDNATSILTTSSSESACGLTGLMKEMDYFLQGKMEDNGKISITSCNLALPYYDVNEDDVNLLRDLRDEKKKCSN</sequence>
<dbReference type="SUPFAM" id="SSF50242">
    <property type="entry name" value="TIMP-like"/>
    <property type="match status" value="1"/>
</dbReference>
<dbReference type="GO" id="GO:0031012">
    <property type="term" value="C:extracellular matrix"/>
    <property type="evidence" value="ECO:0007669"/>
    <property type="project" value="TreeGrafter"/>
</dbReference>
<dbReference type="GO" id="GO:0051045">
    <property type="term" value="P:negative regulation of membrane protein ectodomain proteolysis"/>
    <property type="evidence" value="ECO:0007669"/>
    <property type="project" value="TreeGrafter"/>
</dbReference>
<dbReference type="InterPro" id="IPR008993">
    <property type="entry name" value="TIMP-like_OB-fold"/>
</dbReference>
<comment type="caution">
    <text evidence="3">The sequence shown here is derived from an EMBL/GenBank/DDBJ whole genome shotgun (WGS) entry which is preliminary data.</text>
</comment>
<dbReference type="PANTHER" id="PTHR11844:SF25">
    <property type="entry name" value="NTR DOMAIN-CONTAINING PROTEIN"/>
    <property type="match status" value="1"/>
</dbReference>
<dbReference type="STRING" id="29170.A0A368EWJ6"/>
<evidence type="ECO:0008006" key="5">
    <source>
        <dbReference type="Google" id="ProtNLM"/>
    </source>
</evidence>
<comment type="subcellular location">
    <subcellularLocation>
        <location evidence="1">Secreted</location>
    </subcellularLocation>
</comment>
<protein>
    <recommendedName>
        <fullName evidence="5">NTR domain-containing protein</fullName>
    </recommendedName>
</protein>
<evidence type="ECO:0000256" key="1">
    <source>
        <dbReference type="ARBA" id="ARBA00004613"/>
    </source>
</evidence>
<dbReference type="GO" id="GO:0005615">
    <property type="term" value="C:extracellular space"/>
    <property type="evidence" value="ECO:0007669"/>
    <property type="project" value="TreeGrafter"/>
</dbReference>
<gene>
    <name evidence="3" type="ORF">ANCCAN_30209</name>
</gene>
<dbReference type="OrthoDB" id="5792739at2759"/>
<evidence type="ECO:0000313" key="3">
    <source>
        <dbReference type="EMBL" id="RCN24101.1"/>
    </source>
</evidence>
<dbReference type="EMBL" id="JOJR01023469">
    <property type="protein sequence ID" value="RCN24101.1"/>
    <property type="molecule type" value="Genomic_DNA"/>
</dbReference>
<dbReference type="PANTHER" id="PTHR11844">
    <property type="entry name" value="METALLOPROTEASE INHIBITOR"/>
    <property type="match status" value="1"/>
</dbReference>
<proteinExistence type="predicted"/>
<dbReference type="GO" id="GO:0008191">
    <property type="term" value="F:metalloendopeptidase inhibitor activity"/>
    <property type="evidence" value="ECO:0007669"/>
    <property type="project" value="InterPro"/>
</dbReference>
<evidence type="ECO:0000313" key="4">
    <source>
        <dbReference type="Proteomes" id="UP000252519"/>
    </source>
</evidence>